<name>A0A9P6KUT8_9PLEO</name>
<sequence>MDDRRASANSNAPNMSNIRNALNPRAPKDKISPALKKALDVLNLKDLDALEHHFLSMIPFLKPWSQYRDGFLLLQPGSTMRSSETDKVCGMDILWFYTNFSDGELRYDPRADDASSLFTTDETQYGSFDTTHWGDEEHEKMLYAWLLQEFKVGKGRNPFGFQYFELQNVCTAWRSVFVPIVKAVRDSYDPRGRRHYGRLANFIESRAPSRVAFPEGNVTVPQSANPYRMVSVLREGGIIVSTERLIGVATLNRPTKTSAANKKNKPFLDQELRDIYPKYGQVVEKPKANLGEFLANQKARIKRKNRDIQNSTGAFFGRSGSGRESPMFGCKGIDDERAIDPVVDAKRRSLSMSGRPCLEVPPSPTSSTKRSQKKKGVVPVGMYGFMPSPTKDKSPLHGVTRRFEPPEYETGAEGEGETTQDILSYLEAEVRVPRESDRPRDLPQPAYARPDPERKPSDGVYSSICDSNLFMEDTPKLGNTPAQKASIEVLPSMSGHPSAIPKPLFNISRRQDPQARRDHYLIAESPSPVKMNHGSKSSRVPSYAGTGFDREIKQPSIANKLHSTLENNAYESSSRETSFALSGISDMVHPLEQRDHFEGASHHDTLSENPETVRMLEGREADNPHHVPWPGMTPGIVPVPIPWPGQTPTVPSPAPTEWPHASRFEEPDSPPPIPPKNPARAASVRSSAGSDLLPLPSFPTLLGPRIVSKENIRGHLNNISRDIANDTLRQVKQRDVTPRGTPGLTPFNKNMFPRRDRNGAPVGTGMEILAGQM</sequence>
<protein>
    <submittedName>
        <fullName evidence="2">Uncharacterized protein</fullName>
    </submittedName>
</protein>
<proteinExistence type="predicted"/>
<organism evidence="2 3">
    <name type="scientific">Paraphaeosphaeria minitans</name>
    <dbReference type="NCBI Taxonomy" id="565426"/>
    <lineage>
        <taxon>Eukaryota</taxon>
        <taxon>Fungi</taxon>
        <taxon>Dikarya</taxon>
        <taxon>Ascomycota</taxon>
        <taxon>Pezizomycotina</taxon>
        <taxon>Dothideomycetes</taxon>
        <taxon>Pleosporomycetidae</taxon>
        <taxon>Pleosporales</taxon>
        <taxon>Massarineae</taxon>
        <taxon>Didymosphaeriaceae</taxon>
        <taxon>Paraphaeosphaeria</taxon>
    </lineage>
</organism>
<dbReference type="OrthoDB" id="3799259at2759"/>
<dbReference type="EMBL" id="WJXW01000002">
    <property type="protein sequence ID" value="KAF9739660.1"/>
    <property type="molecule type" value="Genomic_DNA"/>
</dbReference>
<feature type="compositionally biased region" description="Basic and acidic residues" evidence="1">
    <location>
        <begin position="390"/>
        <end position="405"/>
    </location>
</feature>
<reference evidence="2" key="1">
    <citation type="journal article" date="2020" name="Mol. Plant Microbe Interact.">
        <title>Genome Sequence of the Biocontrol Agent Coniothyrium minitans strain Conio (IMI 134523).</title>
        <authorList>
            <person name="Patel D."/>
            <person name="Shittu T.A."/>
            <person name="Baroncelli R."/>
            <person name="Muthumeenakshi S."/>
            <person name="Osborne T.H."/>
            <person name="Janganan T.K."/>
            <person name="Sreenivasaprasad S."/>
        </authorList>
    </citation>
    <scope>NUCLEOTIDE SEQUENCE</scope>
    <source>
        <strain evidence="2">Conio</strain>
    </source>
</reference>
<dbReference type="Proteomes" id="UP000756921">
    <property type="component" value="Unassembled WGS sequence"/>
</dbReference>
<evidence type="ECO:0000256" key="1">
    <source>
        <dbReference type="SAM" id="MobiDB-lite"/>
    </source>
</evidence>
<gene>
    <name evidence="2" type="ORF">PMIN01_02294</name>
</gene>
<feature type="compositionally biased region" description="Pro residues" evidence="1">
    <location>
        <begin position="644"/>
        <end position="656"/>
    </location>
</feature>
<feature type="compositionally biased region" description="Basic and acidic residues" evidence="1">
    <location>
        <begin position="428"/>
        <end position="441"/>
    </location>
</feature>
<feature type="region of interest" description="Disordered" evidence="1">
    <location>
        <begin position="644"/>
        <end position="695"/>
    </location>
</feature>
<feature type="compositionally biased region" description="Acidic residues" evidence="1">
    <location>
        <begin position="406"/>
        <end position="418"/>
    </location>
</feature>
<evidence type="ECO:0000313" key="2">
    <source>
        <dbReference type="EMBL" id="KAF9739660.1"/>
    </source>
</evidence>
<feature type="compositionally biased region" description="Low complexity" evidence="1">
    <location>
        <begin position="678"/>
        <end position="690"/>
    </location>
</feature>
<accession>A0A9P6KUT8</accession>
<feature type="region of interest" description="Disordered" evidence="1">
    <location>
        <begin position="1"/>
        <end position="28"/>
    </location>
</feature>
<comment type="caution">
    <text evidence="2">The sequence shown here is derived from an EMBL/GenBank/DDBJ whole genome shotgun (WGS) entry which is preliminary data.</text>
</comment>
<feature type="region of interest" description="Disordered" evidence="1">
    <location>
        <begin position="347"/>
        <end position="459"/>
    </location>
</feature>
<dbReference type="AlphaFoldDB" id="A0A9P6KUT8"/>
<feature type="compositionally biased region" description="Low complexity" evidence="1">
    <location>
        <begin position="7"/>
        <end position="17"/>
    </location>
</feature>
<keyword evidence="3" id="KW-1185">Reference proteome</keyword>
<evidence type="ECO:0000313" key="3">
    <source>
        <dbReference type="Proteomes" id="UP000756921"/>
    </source>
</evidence>